<organism evidence="1 2">
    <name type="scientific">Brassica napus</name>
    <name type="common">Rape</name>
    <dbReference type="NCBI Taxonomy" id="3708"/>
    <lineage>
        <taxon>Eukaryota</taxon>
        <taxon>Viridiplantae</taxon>
        <taxon>Streptophyta</taxon>
        <taxon>Embryophyta</taxon>
        <taxon>Tracheophyta</taxon>
        <taxon>Spermatophyta</taxon>
        <taxon>Magnoliopsida</taxon>
        <taxon>eudicotyledons</taxon>
        <taxon>Gunneridae</taxon>
        <taxon>Pentapetalae</taxon>
        <taxon>rosids</taxon>
        <taxon>malvids</taxon>
        <taxon>Brassicales</taxon>
        <taxon>Brassicaceae</taxon>
        <taxon>Brassiceae</taxon>
        <taxon>Brassica</taxon>
    </lineage>
</organism>
<evidence type="ECO:0008006" key="3">
    <source>
        <dbReference type="Google" id="ProtNLM"/>
    </source>
</evidence>
<gene>
    <name evidence="1" type="ORF">HID58_079377</name>
</gene>
<accession>A0ABQ7Y4J9</accession>
<dbReference type="Proteomes" id="UP000824890">
    <property type="component" value="Unassembled WGS sequence"/>
</dbReference>
<dbReference type="EMBL" id="JAGKQM010000018">
    <property type="protein sequence ID" value="KAH0862166.1"/>
    <property type="molecule type" value="Genomic_DNA"/>
</dbReference>
<reference evidence="1 2" key="1">
    <citation type="submission" date="2021-05" db="EMBL/GenBank/DDBJ databases">
        <title>Genome Assembly of Synthetic Allotetraploid Brassica napus Reveals Homoeologous Exchanges between Subgenomes.</title>
        <authorList>
            <person name="Davis J.T."/>
        </authorList>
    </citation>
    <scope>NUCLEOTIDE SEQUENCE [LARGE SCALE GENOMIC DNA]</scope>
    <source>
        <strain evidence="2">cv. Da-Ae</strain>
        <tissue evidence="1">Seedling</tissue>
    </source>
</reference>
<proteinExistence type="predicted"/>
<evidence type="ECO:0000313" key="1">
    <source>
        <dbReference type="EMBL" id="KAH0862166.1"/>
    </source>
</evidence>
<keyword evidence="2" id="KW-1185">Reference proteome</keyword>
<sequence length="93" mass="10394">MAADVDVMNLLVVVSRRLIFFLTDRNVHATSLPCHPTTSPVIYIAASPRRESCSSFHRRDLLISHPTAISARTVVDVTYNCRGSQTAINRRRA</sequence>
<comment type="caution">
    <text evidence="1">The sequence shown here is derived from an EMBL/GenBank/DDBJ whole genome shotgun (WGS) entry which is preliminary data.</text>
</comment>
<protein>
    <recommendedName>
        <fullName evidence="3">Secreted protein</fullName>
    </recommendedName>
</protein>
<evidence type="ECO:0000313" key="2">
    <source>
        <dbReference type="Proteomes" id="UP000824890"/>
    </source>
</evidence>
<name>A0ABQ7Y4J9_BRANA</name>